<sequence length="397" mass="42767">MKLVETSIKRPVGVIMVVITVLLLGMVTLRDLAVDLFPEMDLPIAVVTTSYQGAAPQEVEELVTRPIEDALSGLDGIDSIQSISQPNSSLVLLLFDFGTDIDSAINEIREGIDRVAGSLPDDAGSPRAMRIDPTATPVMWVSLTAEDTTLDRLQLLAENDIQPRFERVDGVASVGLEGGIEREIRVNLDQGSLASFGLTGSQVVQALGAENQAISAGTVIRGTQEMQLRIDGEYTSISDIENTQIALNEGGTVRVRDVANVEDTFKDQELYSRVNGKDALVFSVMKQSDANTVSVSNGMLDRVESMQAEMAERGLELNVAIDTADFIRDTIDSVMLNLIIGGILAVTILLVFFRNIRTTLVIGISMPIAVISTFILMYFMGETLNILSMGGLALGIG</sequence>
<dbReference type="SUPFAM" id="SSF82693">
    <property type="entry name" value="Multidrug efflux transporter AcrB pore domain, PN1, PN2, PC1 and PC2 subdomains"/>
    <property type="match status" value="2"/>
</dbReference>
<keyword evidence="1" id="KW-0812">Transmembrane</keyword>
<keyword evidence="1" id="KW-0472">Membrane</keyword>
<gene>
    <name evidence="2" type="ORF">JCM9140_2336</name>
</gene>
<dbReference type="SUPFAM" id="SSF82714">
    <property type="entry name" value="Multidrug efflux transporter AcrB TolC docking domain, DN and DC subdomains"/>
    <property type="match status" value="1"/>
</dbReference>
<feature type="transmembrane region" description="Helical" evidence="1">
    <location>
        <begin position="12"/>
        <end position="29"/>
    </location>
</feature>
<dbReference type="PRINTS" id="PR00702">
    <property type="entry name" value="ACRIFLAVINRP"/>
</dbReference>
<dbReference type="Gene3D" id="3.30.70.1430">
    <property type="entry name" value="Multidrug efflux transporter AcrB pore domain"/>
    <property type="match status" value="1"/>
</dbReference>
<keyword evidence="3" id="KW-1185">Reference proteome</keyword>
<feature type="transmembrane region" description="Helical" evidence="1">
    <location>
        <begin position="334"/>
        <end position="353"/>
    </location>
</feature>
<dbReference type="PANTHER" id="PTHR32063">
    <property type="match status" value="1"/>
</dbReference>
<organism evidence="2 3">
    <name type="scientific">Halalkalibacter wakoensis JCM 9140</name>
    <dbReference type="NCBI Taxonomy" id="1236970"/>
    <lineage>
        <taxon>Bacteria</taxon>
        <taxon>Bacillati</taxon>
        <taxon>Bacillota</taxon>
        <taxon>Bacilli</taxon>
        <taxon>Bacillales</taxon>
        <taxon>Bacillaceae</taxon>
        <taxon>Halalkalibacter</taxon>
    </lineage>
</organism>
<protein>
    <submittedName>
        <fullName evidence="2">RND multidrug efflux transporter</fullName>
    </submittedName>
</protein>
<dbReference type="EMBL" id="BAUT01000021">
    <property type="protein sequence ID" value="GAE26287.1"/>
    <property type="molecule type" value="Genomic_DNA"/>
</dbReference>
<dbReference type="STRING" id="1236970.JCM9140_2336"/>
<reference evidence="2" key="1">
    <citation type="journal article" date="2014" name="Genome Announc.">
        <title>Draft Genome Sequences of Three Alkaliphilic Bacillus Strains, Bacillus wakoensis JCM 9140T, Bacillus akibai JCM 9157T, and Bacillus hemicellulosilyticus JCM 9152T.</title>
        <authorList>
            <person name="Yuki M."/>
            <person name="Oshima K."/>
            <person name="Suda W."/>
            <person name="Oshida Y."/>
            <person name="Kitamura K."/>
            <person name="Iida T."/>
            <person name="Hattori M."/>
            <person name="Ohkuma M."/>
        </authorList>
    </citation>
    <scope>NUCLEOTIDE SEQUENCE [LARGE SCALE GENOMIC DNA]</scope>
    <source>
        <strain evidence="2">JCM 9140</strain>
    </source>
</reference>
<dbReference type="GO" id="GO:0005886">
    <property type="term" value="C:plasma membrane"/>
    <property type="evidence" value="ECO:0007669"/>
    <property type="project" value="TreeGrafter"/>
</dbReference>
<dbReference type="InterPro" id="IPR027463">
    <property type="entry name" value="AcrB_DN_DC_subdom"/>
</dbReference>
<dbReference type="GO" id="GO:0042910">
    <property type="term" value="F:xenobiotic transmembrane transporter activity"/>
    <property type="evidence" value="ECO:0007669"/>
    <property type="project" value="TreeGrafter"/>
</dbReference>
<dbReference type="PANTHER" id="PTHR32063:SF0">
    <property type="entry name" value="SWARMING MOTILITY PROTEIN SWRC"/>
    <property type="match status" value="1"/>
</dbReference>
<dbReference type="InterPro" id="IPR001036">
    <property type="entry name" value="Acrflvin-R"/>
</dbReference>
<comment type="caution">
    <text evidence="2">The sequence shown here is derived from an EMBL/GenBank/DDBJ whole genome shotgun (WGS) entry which is preliminary data.</text>
</comment>
<name>W4Q2S4_9BACI</name>
<accession>W4Q2S4</accession>
<dbReference type="Proteomes" id="UP000018890">
    <property type="component" value="Unassembled WGS sequence"/>
</dbReference>
<dbReference type="SUPFAM" id="SSF82866">
    <property type="entry name" value="Multidrug efflux transporter AcrB transmembrane domain"/>
    <property type="match status" value="1"/>
</dbReference>
<proteinExistence type="predicted"/>
<evidence type="ECO:0000256" key="1">
    <source>
        <dbReference type="SAM" id="Phobius"/>
    </source>
</evidence>
<keyword evidence="1" id="KW-1133">Transmembrane helix</keyword>
<evidence type="ECO:0000313" key="3">
    <source>
        <dbReference type="Proteomes" id="UP000018890"/>
    </source>
</evidence>
<dbReference type="AlphaFoldDB" id="W4Q2S4"/>
<dbReference type="Gene3D" id="3.30.2090.10">
    <property type="entry name" value="Multidrug efflux transporter AcrB TolC docking domain, DN and DC subdomains"/>
    <property type="match status" value="1"/>
</dbReference>
<feature type="transmembrane region" description="Helical" evidence="1">
    <location>
        <begin position="360"/>
        <end position="380"/>
    </location>
</feature>
<dbReference type="Gene3D" id="1.20.1640.10">
    <property type="entry name" value="Multidrug efflux transporter AcrB transmembrane domain"/>
    <property type="match status" value="1"/>
</dbReference>
<dbReference type="Pfam" id="PF00873">
    <property type="entry name" value="ACR_tran"/>
    <property type="match status" value="1"/>
</dbReference>
<evidence type="ECO:0000313" key="2">
    <source>
        <dbReference type="EMBL" id="GAE26287.1"/>
    </source>
</evidence>